<dbReference type="EMBL" id="LT906435">
    <property type="protein sequence ID" value="SNU86024.1"/>
    <property type="molecule type" value="Genomic_DNA"/>
</dbReference>
<dbReference type="RefSeq" id="WP_052252971.1">
    <property type="nucleotide sequence ID" value="NZ_CABPRX010000004.1"/>
</dbReference>
<sequence>MVTSQPWRHAVDLDGLSLVRGIQQAQAGASVRESLAGGDIKIVFLLDGALQWAAGGTSLLDAGAGTVNVCFGDSPLDIDNLYGESSALRYFSLRLSERYLIAACGLDAHALTRGWRESADSGAGLSANTSDMHSVRGDWCGTSAVLTRAMSAEEWRWASAMTSLHADGSDDDACWQRLALIGQTFEALARCAAYTSGVSGAPETPRMPGISNTPNAFSASCVPITSAATDVARVASQPMSQNMESHRDRVTRRAVFAARDVLNDRLQAPPSLPLLAREVGINVNKLCAGFRQQFGTTVHGYVRERRLATAFELLSARRISVSEAAWQCGYTDSHFAKVFRARFGMLPNTLTRETATLRG</sequence>
<dbReference type="InterPro" id="IPR053142">
    <property type="entry name" value="PchR_regulatory_protein"/>
</dbReference>
<evidence type="ECO:0000259" key="3">
    <source>
        <dbReference type="PROSITE" id="PS01124"/>
    </source>
</evidence>
<dbReference type="InterPro" id="IPR018060">
    <property type="entry name" value="HTH_AraC"/>
</dbReference>
<evidence type="ECO:0000256" key="2">
    <source>
        <dbReference type="ARBA" id="ARBA00023163"/>
    </source>
</evidence>
<dbReference type="Proteomes" id="UP000215126">
    <property type="component" value="Chromosome 1"/>
</dbReference>
<keyword evidence="2" id="KW-0804">Transcription</keyword>
<dbReference type="PROSITE" id="PS01124">
    <property type="entry name" value="HTH_ARAC_FAMILY_2"/>
    <property type="match status" value="1"/>
</dbReference>
<gene>
    <name evidence="4" type="primary">rhaR</name>
    <name evidence="4" type="ORF">SAMEA4530655_03053</name>
</gene>
<accession>A0A239SMN5</accession>
<dbReference type="GO" id="GO:0003700">
    <property type="term" value="F:DNA-binding transcription factor activity"/>
    <property type="evidence" value="ECO:0007669"/>
    <property type="project" value="InterPro"/>
</dbReference>
<dbReference type="PANTHER" id="PTHR47893">
    <property type="entry name" value="REGULATORY PROTEIN PCHR"/>
    <property type="match status" value="1"/>
</dbReference>
<name>A0A239SMN5_9BURK</name>
<dbReference type="AlphaFoldDB" id="A0A239SMN5"/>
<dbReference type="KEGG" id="pspu:NA29_25565"/>
<evidence type="ECO:0000313" key="4">
    <source>
        <dbReference type="EMBL" id="SNU86024.1"/>
    </source>
</evidence>
<dbReference type="Gene3D" id="1.10.10.60">
    <property type="entry name" value="Homeodomain-like"/>
    <property type="match status" value="1"/>
</dbReference>
<protein>
    <submittedName>
        <fullName evidence="4">L-rhamnose operon transcriptional activator rhaR</fullName>
    </submittedName>
</protein>
<dbReference type="GeneID" id="88097751"/>
<feature type="domain" description="HTH araC/xylS-type" evidence="3">
    <location>
        <begin position="256"/>
        <end position="353"/>
    </location>
</feature>
<dbReference type="STRING" id="93222.NA29_25565"/>
<reference evidence="4 5" key="1">
    <citation type="submission" date="2017-06" db="EMBL/GenBank/DDBJ databases">
        <authorList>
            <consortium name="Pathogen Informatics"/>
        </authorList>
    </citation>
    <scope>NUCLEOTIDE SEQUENCE [LARGE SCALE GENOMIC DNA]</scope>
    <source>
        <strain evidence="4 5">NCTC13161</strain>
    </source>
</reference>
<keyword evidence="1" id="KW-0805">Transcription regulation</keyword>
<dbReference type="PANTHER" id="PTHR47893:SF1">
    <property type="entry name" value="REGULATORY PROTEIN PCHR"/>
    <property type="match status" value="1"/>
</dbReference>
<dbReference type="Pfam" id="PF12833">
    <property type="entry name" value="HTH_18"/>
    <property type="match status" value="1"/>
</dbReference>
<proteinExistence type="predicted"/>
<keyword evidence="5" id="KW-1185">Reference proteome</keyword>
<dbReference type="SUPFAM" id="SSF46689">
    <property type="entry name" value="Homeodomain-like"/>
    <property type="match status" value="2"/>
</dbReference>
<dbReference type="GO" id="GO:0043565">
    <property type="term" value="F:sequence-specific DNA binding"/>
    <property type="evidence" value="ECO:0007669"/>
    <property type="project" value="InterPro"/>
</dbReference>
<evidence type="ECO:0000313" key="5">
    <source>
        <dbReference type="Proteomes" id="UP000215126"/>
    </source>
</evidence>
<dbReference type="SMART" id="SM00342">
    <property type="entry name" value="HTH_ARAC"/>
    <property type="match status" value="1"/>
</dbReference>
<dbReference type="InterPro" id="IPR009057">
    <property type="entry name" value="Homeodomain-like_sf"/>
</dbReference>
<organism evidence="4 5">
    <name type="scientific">Pandoraea sputorum</name>
    <dbReference type="NCBI Taxonomy" id="93222"/>
    <lineage>
        <taxon>Bacteria</taxon>
        <taxon>Pseudomonadati</taxon>
        <taxon>Pseudomonadota</taxon>
        <taxon>Betaproteobacteria</taxon>
        <taxon>Burkholderiales</taxon>
        <taxon>Burkholderiaceae</taxon>
        <taxon>Pandoraea</taxon>
    </lineage>
</organism>
<evidence type="ECO:0000256" key="1">
    <source>
        <dbReference type="ARBA" id="ARBA00023015"/>
    </source>
</evidence>